<dbReference type="SUPFAM" id="SSF56112">
    <property type="entry name" value="Protein kinase-like (PK-like)"/>
    <property type="match status" value="1"/>
</dbReference>
<dbReference type="InterPro" id="IPR011009">
    <property type="entry name" value="Kinase-like_dom_sf"/>
</dbReference>
<feature type="compositionally biased region" description="Polar residues" evidence="1">
    <location>
        <begin position="216"/>
        <end position="230"/>
    </location>
</feature>
<accession>A0A7J7MJ81</accession>
<dbReference type="InterPro" id="IPR044576">
    <property type="entry name" value="At4g25390-like"/>
</dbReference>
<dbReference type="Gene3D" id="1.10.510.10">
    <property type="entry name" value="Transferase(Phosphotransferase) domain 1"/>
    <property type="match status" value="1"/>
</dbReference>
<evidence type="ECO:0000259" key="2">
    <source>
        <dbReference type="PROSITE" id="PS50011"/>
    </source>
</evidence>
<dbReference type="Proteomes" id="UP000541444">
    <property type="component" value="Unassembled WGS sequence"/>
</dbReference>
<proteinExistence type="predicted"/>
<evidence type="ECO:0000256" key="1">
    <source>
        <dbReference type="SAM" id="MobiDB-lite"/>
    </source>
</evidence>
<reference evidence="3 4" key="1">
    <citation type="journal article" date="2020" name="IScience">
        <title>Genome Sequencing of the Endangered Kingdonia uniflora (Circaeasteraceae, Ranunculales) Reveals Potential Mechanisms of Evolutionary Specialization.</title>
        <authorList>
            <person name="Sun Y."/>
            <person name="Deng T."/>
            <person name="Zhang A."/>
            <person name="Moore M.J."/>
            <person name="Landis J.B."/>
            <person name="Lin N."/>
            <person name="Zhang H."/>
            <person name="Zhang X."/>
            <person name="Huang J."/>
            <person name="Zhang X."/>
            <person name="Sun H."/>
            <person name="Wang H."/>
        </authorList>
    </citation>
    <scope>NUCLEOTIDE SEQUENCE [LARGE SCALE GENOMIC DNA]</scope>
    <source>
        <strain evidence="3">TB1705</strain>
        <tissue evidence="3">Leaf</tissue>
    </source>
</reference>
<dbReference type="EMBL" id="JACGCM010001453">
    <property type="protein sequence ID" value="KAF6154860.1"/>
    <property type="molecule type" value="Genomic_DNA"/>
</dbReference>
<evidence type="ECO:0000313" key="4">
    <source>
        <dbReference type="Proteomes" id="UP000541444"/>
    </source>
</evidence>
<feature type="domain" description="Protein kinase" evidence="2">
    <location>
        <begin position="1"/>
        <end position="276"/>
    </location>
</feature>
<comment type="caution">
    <text evidence="3">The sequence shown here is derived from an EMBL/GenBank/DDBJ whole genome shotgun (WGS) entry which is preliminary data.</text>
</comment>
<name>A0A7J7MJ81_9MAGN</name>
<dbReference type="GO" id="GO:0004672">
    <property type="term" value="F:protein kinase activity"/>
    <property type="evidence" value="ECO:0007669"/>
    <property type="project" value="InterPro"/>
</dbReference>
<protein>
    <recommendedName>
        <fullName evidence="2">Protein kinase domain-containing protein</fullName>
    </recommendedName>
</protein>
<dbReference type="GO" id="GO:0005524">
    <property type="term" value="F:ATP binding"/>
    <property type="evidence" value="ECO:0007669"/>
    <property type="project" value="InterPro"/>
</dbReference>
<feature type="region of interest" description="Disordered" evidence="1">
    <location>
        <begin position="216"/>
        <end position="236"/>
    </location>
</feature>
<sequence>MIDGLQDALLDKKCPEVMEWKKRFSIAVDIVKGLEFLHYAFDLRAIHGDIKPSNILLVSHFNAKITDFGLARNEIEEIYNALSVIEIKPEERKLGNSIGSGSKVRMGLLESCVRVIKVEASPETDNIIVEASPPKVLDKTSVSERNFDKSSIDSRINLVDQRSGQKKNVSGRDWWWRQDIGVVSESGGMKDYVMEWIGTEIKKDIPKSDWISSSSVREETTITSSKPSGNKSERKKRLDWWASLDKDRAHRKEKSRVHPCTRPAREWWREEFCGTY</sequence>
<dbReference type="AlphaFoldDB" id="A0A7J7MJ81"/>
<organism evidence="3 4">
    <name type="scientific">Kingdonia uniflora</name>
    <dbReference type="NCBI Taxonomy" id="39325"/>
    <lineage>
        <taxon>Eukaryota</taxon>
        <taxon>Viridiplantae</taxon>
        <taxon>Streptophyta</taxon>
        <taxon>Embryophyta</taxon>
        <taxon>Tracheophyta</taxon>
        <taxon>Spermatophyta</taxon>
        <taxon>Magnoliopsida</taxon>
        <taxon>Ranunculales</taxon>
        <taxon>Circaeasteraceae</taxon>
        <taxon>Kingdonia</taxon>
    </lineage>
</organism>
<evidence type="ECO:0000313" key="3">
    <source>
        <dbReference type="EMBL" id="KAF6154860.1"/>
    </source>
</evidence>
<dbReference type="Pfam" id="PF00069">
    <property type="entry name" value="Pkinase"/>
    <property type="match status" value="1"/>
</dbReference>
<dbReference type="InterPro" id="IPR000719">
    <property type="entry name" value="Prot_kinase_dom"/>
</dbReference>
<dbReference type="OrthoDB" id="626167at2759"/>
<dbReference type="PANTHER" id="PTHR46821">
    <property type="entry name" value="OS07G0586332 PROTEIN"/>
    <property type="match status" value="1"/>
</dbReference>
<dbReference type="PROSITE" id="PS50011">
    <property type="entry name" value="PROTEIN_KINASE_DOM"/>
    <property type="match status" value="1"/>
</dbReference>
<gene>
    <name evidence="3" type="ORF">GIB67_033889</name>
</gene>
<keyword evidence="4" id="KW-1185">Reference proteome</keyword>
<dbReference type="PANTHER" id="PTHR46821:SF2">
    <property type="entry name" value="OS03G0251700 PROTEIN"/>
    <property type="match status" value="1"/>
</dbReference>